<dbReference type="EMBL" id="LFEH01000002">
    <property type="protein sequence ID" value="KMS81802.1"/>
    <property type="molecule type" value="Genomic_DNA"/>
</dbReference>
<reference evidence="1 2" key="1">
    <citation type="submission" date="2015-06" db="EMBL/GenBank/DDBJ databases">
        <title>Draft genome sequence of Streptomyces leeuwenhoekii C58, which produces the novel lasso peptide, chaxapeptin.</title>
        <authorList>
            <person name="Yi Y."/>
            <person name="Hai D."/>
            <person name="Jaspars M."/>
            <person name="Sheng H."/>
            <person name="Rateb M.E."/>
            <person name="Bull A."/>
            <person name="Goodfellow M."/>
            <person name="Asenjo J.A."/>
            <person name="Ebel R."/>
        </authorList>
    </citation>
    <scope>NUCLEOTIDE SEQUENCE [LARGE SCALE GENOMIC DNA]</scope>
    <source>
        <strain evidence="1 2">C58</strain>
    </source>
</reference>
<sequence>MNSTTDYFEIATDKGLFQKGAAVPDGMVTTGISADRKLVVESYTEAGDWIDISLTGGCTISFHETRIDYILADEPSQEADLREPGQGA</sequence>
<evidence type="ECO:0000313" key="2">
    <source>
        <dbReference type="Proteomes" id="UP000037274"/>
    </source>
</evidence>
<protein>
    <submittedName>
        <fullName evidence="1">Uncharacterized protein</fullName>
    </submittedName>
</protein>
<dbReference type="RefSeq" id="WP_048571747.1">
    <property type="nucleotide sequence ID" value="NZ_LFEH01000002.1"/>
</dbReference>
<evidence type="ECO:0000313" key="1">
    <source>
        <dbReference type="EMBL" id="KMS81802.1"/>
    </source>
</evidence>
<organism evidence="1 2">
    <name type="scientific">Streptomyces leeuwenhoekii</name>
    <dbReference type="NCBI Taxonomy" id="1437453"/>
    <lineage>
        <taxon>Bacteria</taxon>
        <taxon>Bacillati</taxon>
        <taxon>Actinomycetota</taxon>
        <taxon>Actinomycetes</taxon>
        <taxon>Kitasatosporales</taxon>
        <taxon>Streptomycetaceae</taxon>
        <taxon>Streptomyces</taxon>
    </lineage>
</organism>
<dbReference type="Proteomes" id="UP000037274">
    <property type="component" value="Unassembled WGS sequence"/>
</dbReference>
<proteinExistence type="predicted"/>
<accession>A0ABR5I5E5</accession>
<name>A0ABR5I5E5_STRLW</name>
<keyword evidence="2" id="KW-1185">Reference proteome</keyword>
<comment type="caution">
    <text evidence="1">The sequence shown here is derived from an EMBL/GenBank/DDBJ whole genome shotgun (WGS) entry which is preliminary data.</text>
</comment>
<gene>
    <name evidence="1" type="ORF">ACH49_01335</name>
</gene>